<dbReference type="Proteomes" id="UP001165960">
    <property type="component" value="Unassembled WGS sequence"/>
</dbReference>
<sequence length="423" mass="49592">MLKMLRLNQSLIKRVFWYLDRRAVLDLSLTCRTFYHAATPVRFHTLALRRTLDKGYMEFLISKGVFFTRLKCDIQTVRALYRRNLSIAQLFPYLSTVDFDQYNCTEQDIKVFAVDIQRLCGLKHLSLDFRDSRFIGGLQSVIRKLESLYIPDDAGPLFKWPFHYVGLKTLYVDPSYSRWSDQAYPFEVLVITNGQAIDALNPATGVWGESFCYHARYFFKLFPTAYFDYMYGFNFMFPNYFCREEDLEPELLPGAVEYCKITHGYTARYNEDFSCLKEVPSLDLELGPHKEPVLYGYAKFQTTKLSLKTDDAEFHLHLAWVLRSFPNLHHLYLHNQIPHAILPFSPKSFPHLTHFYSSVPQSDLVWNSLAAAFPKLVAIHTAVDQANQINLQDLNQTTFPYQSIDTYSQRDHYSHWLTNHSYR</sequence>
<organism evidence="1 2">
    <name type="scientific">Entomophthora muscae</name>
    <dbReference type="NCBI Taxonomy" id="34485"/>
    <lineage>
        <taxon>Eukaryota</taxon>
        <taxon>Fungi</taxon>
        <taxon>Fungi incertae sedis</taxon>
        <taxon>Zoopagomycota</taxon>
        <taxon>Entomophthoromycotina</taxon>
        <taxon>Entomophthoromycetes</taxon>
        <taxon>Entomophthorales</taxon>
        <taxon>Entomophthoraceae</taxon>
        <taxon>Entomophthora</taxon>
    </lineage>
</organism>
<comment type="caution">
    <text evidence="1">The sequence shown here is derived from an EMBL/GenBank/DDBJ whole genome shotgun (WGS) entry which is preliminary data.</text>
</comment>
<protein>
    <submittedName>
        <fullName evidence="1">Uncharacterized protein</fullName>
    </submittedName>
</protein>
<evidence type="ECO:0000313" key="1">
    <source>
        <dbReference type="EMBL" id="KAJ9089980.1"/>
    </source>
</evidence>
<name>A0ACC2USC4_9FUNG</name>
<reference evidence="1" key="1">
    <citation type="submission" date="2022-04" db="EMBL/GenBank/DDBJ databases">
        <title>Genome of the entomopathogenic fungus Entomophthora muscae.</title>
        <authorList>
            <person name="Elya C."/>
            <person name="Lovett B.R."/>
            <person name="Lee E."/>
            <person name="Macias A.M."/>
            <person name="Hajek A.E."/>
            <person name="De Bivort B.L."/>
            <person name="Kasson M.T."/>
            <person name="De Fine Licht H.H."/>
            <person name="Stajich J.E."/>
        </authorList>
    </citation>
    <scope>NUCLEOTIDE SEQUENCE</scope>
    <source>
        <strain evidence="1">Berkeley</strain>
    </source>
</reference>
<proteinExistence type="predicted"/>
<accession>A0ACC2USC4</accession>
<keyword evidence="2" id="KW-1185">Reference proteome</keyword>
<gene>
    <name evidence="1" type="ORF">DSO57_1007273</name>
</gene>
<dbReference type="EMBL" id="QTSX02000021">
    <property type="protein sequence ID" value="KAJ9089980.1"/>
    <property type="molecule type" value="Genomic_DNA"/>
</dbReference>
<evidence type="ECO:0000313" key="2">
    <source>
        <dbReference type="Proteomes" id="UP001165960"/>
    </source>
</evidence>